<evidence type="ECO:0000313" key="15">
    <source>
        <dbReference type="EMBL" id="KLV11645.1"/>
    </source>
</evidence>
<feature type="lipid moiety-binding region" description="N-palmitoyl cysteine" evidence="13">
    <location>
        <position position="24"/>
    </location>
</feature>
<dbReference type="Pfam" id="PF08212">
    <property type="entry name" value="Lipocalin_2"/>
    <property type="match status" value="1"/>
</dbReference>
<dbReference type="Proteomes" id="UP000035909">
    <property type="component" value="Unassembled WGS sequence"/>
</dbReference>
<dbReference type="InterPro" id="IPR022272">
    <property type="entry name" value="Lipocalin_CS"/>
</dbReference>
<keyword evidence="16" id="KW-1185">Reference proteome</keyword>
<proteinExistence type="inferred from homology"/>
<evidence type="ECO:0000259" key="14">
    <source>
        <dbReference type="Pfam" id="PF08212"/>
    </source>
</evidence>
<dbReference type="EMBL" id="LDOU01000002">
    <property type="protein sequence ID" value="KLV11645.1"/>
    <property type="molecule type" value="Genomic_DNA"/>
</dbReference>
<evidence type="ECO:0000256" key="6">
    <source>
        <dbReference type="ARBA" id="ARBA00023136"/>
    </source>
</evidence>
<dbReference type="STRING" id="320778.ABT57_01125"/>
<evidence type="ECO:0000256" key="7">
    <source>
        <dbReference type="ARBA" id="ARBA00023139"/>
    </source>
</evidence>
<dbReference type="AlphaFoldDB" id="A0A0J1HJ75"/>
<evidence type="ECO:0000256" key="12">
    <source>
        <dbReference type="PIRNR" id="PIRNR036893"/>
    </source>
</evidence>
<keyword evidence="4" id="KW-0732">Signal</keyword>
<feature type="domain" description="Lipocalin/cytosolic fatty-acid binding" evidence="14">
    <location>
        <begin position="37"/>
        <end position="176"/>
    </location>
</feature>
<dbReference type="FunFam" id="2.40.128.20:FF:000002">
    <property type="entry name" value="Outer membrane lipoprotein Blc"/>
    <property type="match status" value="1"/>
</dbReference>
<evidence type="ECO:0000256" key="4">
    <source>
        <dbReference type="ARBA" id="ARBA00022729"/>
    </source>
</evidence>
<dbReference type="PANTHER" id="PTHR10612">
    <property type="entry name" value="APOLIPOPROTEIN D"/>
    <property type="match status" value="1"/>
</dbReference>
<dbReference type="InterPro" id="IPR047202">
    <property type="entry name" value="Lipocalin_Blc-like_dom"/>
</dbReference>
<keyword evidence="5 12" id="KW-0446">Lipid-binding</keyword>
<dbReference type="GO" id="GO:0009279">
    <property type="term" value="C:cell outer membrane"/>
    <property type="evidence" value="ECO:0007669"/>
    <property type="project" value="UniProtKB-SubCell"/>
</dbReference>
<feature type="lipid moiety-binding region" description="S-diacylglycerol cysteine" evidence="13">
    <location>
        <position position="24"/>
    </location>
</feature>
<evidence type="ECO:0000256" key="11">
    <source>
        <dbReference type="ARBA" id="ARBA00071217"/>
    </source>
</evidence>
<keyword evidence="7 13" id="KW-0564">Palmitate</keyword>
<dbReference type="InterPro" id="IPR000566">
    <property type="entry name" value="Lipocln_cytosolic_FA-bd_dom"/>
</dbReference>
<dbReference type="Gene3D" id="2.40.128.20">
    <property type="match status" value="1"/>
</dbReference>
<dbReference type="PIRSF" id="PIRSF036893">
    <property type="entry name" value="Lipocalin_ApoD"/>
    <property type="match status" value="1"/>
</dbReference>
<dbReference type="CDD" id="cd19438">
    <property type="entry name" value="lipocalin_Blc-like"/>
    <property type="match status" value="1"/>
</dbReference>
<evidence type="ECO:0000256" key="1">
    <source>
        <dbReference type="ARBA" id="ARBA00004459"/>
    </source>
</evidence>
<evidence type="ECO:0000256" key="8">
    <source>
        <dbReference type="ARBA" id="ARBA00023237"/>
    </source>
</evidence>
<comment type="caution">
    <text evidence="15">The sequence shown here is derived from an EMBL/GenBank/DDBJ whole genome shotgun (WGS) entry which is preliminary data.</text>
</comment>
<evidence type="ECO:0000256" key="10">
    <source>
        <dbReference type="ARBA" id="ARBA00057024"/>
    </source>
</evidence>
<keyword evidence="9 12" id="KW-0449">Lipoprotein</keyword>
<evidence type="ECO:0000313" key="16">
    <source>
        <dbReference type="Proteomes" id="UP000035909"/>
    </source>
</evidence>
<evidence type="ECO:0000256" key="3">
    <source>
        <dbReference type="ARBA" id="ARBA00011738"/>
    </source>
</evidence>
<protein>
    <recommendedName>
        <fullName evidence="11 12">Outer membrane lipoprotein Blc</fullName>
    </recommendedName>
</protein>
<sequence>MCLCRKQRDRFIIPLFALFFLQGCTGIPDNIQPVSSFDVNRYLGTWYEIARLDHSFERGLTQVSATYEKNSDGSISVLNRGYDPSHQEWKQAEGRAVFVGEPNKAHLKVSFFGPFYSSYVVFYLEPDYSVALVSGYNKEYFWILARQPSLTETQLGNYLQRAREAGFAVDNLIYPQPPLKSKASVDE</sequence>
<dbReference type="SUPFAM" id="SSF50814">
    <property type="entry name" value="Lipocalins"/>
    <property type="match status" value="1"/>
</dbReference>
<dbReference type="InterPro" id="IPR002446">
    <property type="entry name" value="Lipocalin_bac"/>
</dbReference>
<comment type="function">
    <text evidence="10 12">Involved in the storage or transport of lipids necessary for membrane maintenance under stressful conditions. Displays a binding preference for lysophospholipids.</text>
</comment>
<accession>A0A0J1HJ75</accession>
<dbReference type="GO" id="GO:0006950">
    <property type="term" value="P:response to stress"/>
    <property type="evidence" value="ECO:0007669"/>
    <property type="project" value="UniProtKB-ARBA"/>
</dbReference>
<comment type="similarity">
    <text evidence="2 12">Belongs to the calycin superfamily. Lipocalin family.</text>
</comment>
<evidence type="ECO:0000256" key="5">
    <source>
        <dbReference type="ARBA" id="ARBA00023121"/>
    </source>
</evidence>
<dbReference type="GO" id="GO:0008289">
    <property type="term" value="F:lipid binding"/>
    <property type="evidence" value="ECO:0007669"/>
    <property type="project" value="UniProtKB-UniRule"/>
</dbReference>
<name>A0A0J1HJ75_9GAMM</name>
<evidence type="ECO:0000256" key="2">
    <source>
        <dbReference type="ARBA" id="ARBA00006889"/>
    </source>
</evidence>
<gene>
    <name evidence="15" type="ORF">ABT57_01125</name>
</gene>
<keyword evidence="6 12" id="KW-0472">Membrane</keyword>
<dbReference type="PROSITE" id="PS51257">
    <property type="entry name" value="PROKAR_LIPOPROTEIN"/>
    <property type="match status" value="1"/>
</dbReference>
<comment type="subunit">
    <text evidence="3 12">Homodimer.</text>
</comment>
<dbReference type="InterPro" id="IPR012674">
    <property type="entry name" value="Calycin"/>
</dbReference>
<dbReference type="PRINTS" id="PR01171">
    <property type="entry name" value="BCTLIPOCALIN"/>
</dbReference>
<organism evidence="15 16">
    <name type="scientific">Photobacterium ganghwense</name>
    <dbReference type="NCBI Taxonomy" id="320778"/>
    <lineage>
        <taxon>Bacteria</taxon>
        <taxon>Pseudomonadati</taxon>
        <taxon>Pseudomonadota</taxon>
        <taxon>Gammaproteobacteria</taxon>
        <taxon>Vibrionales</taxon>
        <taxon>Vibrionaceae</taxon>
        <taxon>Photobacterium</taxon>
    </lineage>
</organism>
<dbReference type="PANTHER" id="PTHR10612:SF34">
    <property type="entry name" value="APOLIPOPROTEIN D"/>
    <property type="match status" value="1"/>
</dbReference>
<dbReference type="InterPro" id="IPR022271">
    <property type="entry name" value="Lipocalin_ApoD"/>
</dbReference>
<dbReference type="PATRIC" id="fig|320778.3.peg.234"/>
<reference evidence="15 16" key="1">
    <citation type="submission" date="2015-05" db="EMBL/GenBank/DDBJ databases">
        <title>Photobacterium galathea sp. nov.</title>
        <authorList>
            <person name="Machado H."/>
            <person name="Gram L."/>
        </authorList>
    </citation>
    <scope>NUCLEOTIDE SEQUENCE [LARGE SCALE GENOMIC DNA]</scope>
    <source>
        <strain evidence="15 16">DSM 22954</strain>
    </source>
</reference>
<dbReference type="PROSITE" id="PS00213">
    <property type="entry name" value="LIPOCALIN"/>
    <property type="match status" value="1"/>
</dbReference>
<evidence type="ECO:0000256" key="9">
    <source>
        <dbReference type="ARBA" id="ARBA00023288"/>
    </source>
</evidence>
<evidence type="ECO:0000256" key="13">
    <source>
        <dbReference type="PIRSR" id="PIRSR036893-52"/>
    </source>
</evidence>
<dbReference type="OrthoDB" id="9793905at2"/>
<comment type="subcellular location">
    <subcellularLocation>
        <location evidence="1">Cell outer membrane</location>
        <topology evidence="1">Lipid-anchor</topology>
    </subcellularLocation>
</comment>
<keyword evidence="8 12" id="KW-0998">Cell outer membrane</keyword>